<reference evidence="2" key="1">
    <citation type="submission" date="2017-01" db="EMBL/GenBank/DDBJ databases">
        <authorList>
            <person name="Wang Y."/>
            <person name="White M."/>
            <person name="Kvist S."/>
            <person name="Moncalvo J.-M."/>
        </authorList>
    </citation>
    <scope>NUCLEOTIDE SEQUENCE [LARGE SCALE GENOMIC DNA]</scope>
    <source>
        <strain evidence="2">ID-206-W2</strain>
    </source>
</reference>
<evidence type="ECO:0000313" key="2">
    <source>
        <dbReference type="Proteomes" id="UP000187429"/>
    </source>
</evidence>
<sequence length="15" mass="1718">MGWTNTVDDITLSHK</sequence>
<comment type="caution">
    <text evidence="1">The sequence shown here is derived from an EMBL/GenBank/DDBJ whole genome shotgun (WGS) entry which is preliminary data.</text>
</comment>
<organism evidence="1 2">
    <name type="scientific">Smittium culicis</name>
    <dbReference type="NCBI Taxonomy" id="133412"/>
    <lineage>
        <taxon>Eukaryota</taxon>
        <taxon>Fungi</taxon>
        <taxon>Fungi incertae sedis</taxon>
        <taxon>Zoopagomycota</taxon>
        <taxon>Kickxellomycotina</taxon>
        <taxon>Harpellomycetes</taxon>
        <taxon>Harpellales</taxon>
        <taxon>Legeriomycetaceae</taxon>
        <taxon>Smittium</taxon>
    </lineage>
</organism>
<feature type="non-terminal residue" evidence="1">
    <location>
        <position position="15"/>
    </location>
</feature>
<protein>
    <submittedName>
        <fullName evidence="1">Uncharacterized protein</fullName>
    </submittedName>
</protein>
<gene>
    <name evidence="1" type="ORF">AYI69_g4726</name>
</gene>
<proteinExistence type="predicted"/>
<name>A0A1R1YBB5_9FUNG</name>
<evidence type="ECO:0000313" key="1">
    <source>
        <dbReference type="EMBL" id="OMJ24183.1"/>
    </source>
</evidence>
<dbReference type="EMBL" id="LSSM01001880">
    <property type="protein sequence ID" value="OMJ24183.1"/>
    <property type="molecule type" value="Genomic_DNA"/>
</dbReference>
<dbReference type="Proteomes" id="UP000187429">
    <property type="component" value="Unassembled WGS sequence"/>
</dbReference>
<keyword evidence="2" id="KW-1185">Reference proteome</keyword>
<accession>A0A1R1YBB5</accession>